<name>A0AAN6RMU2_9PLEO</name>
<evidence type="ECO:0000256" key="1">
    <source>
        <dbReference type="SAM" id="MobiDB-lite"/>
    </source>
</evidence>
<keyword evidence="3" id="KW-1185">Reference proteome</keyword>
<feature type="compositionally biased region" description="Polar residues" evidence="1">
    <location>
        <begin position="115"/>
        <end position="128"/>
    </location>
</feature>
<organism evidence="2 3">
    <name type="scientific">Pseudopithomyces chartarum</name>
    <dbReference type="NCBI Taxonomy" id="1892770"/>
    <lineage>
        <taxon>Eukaryota</taxon>
        <taxon>Fungi</taxon>
        <taxon>Dikarya</taxon>
        <taxon>Ascomycota</taxon>
        <taxon>Pezizomycotina</taxon>
        <taxon>Dothideomycetes</taxon>
        <taxon>Pleosporomycetidae</taxon>
        <taxon>Pleosporales</taxon>
        <taxon>Massarineae</taxon>
        <taxon>Didymosphaeriaceae</taxon>
        <taxon>Pseudopithomyces</taxon>
    </lineage>
</organism>
<evidence type="ECO:0000313" key="2">
    <source>
        <dbReference type="EMBL" id="KAK3217101.1"/>
    </source>
</evidence>
<sequence>MLFVPPKASQVVPLIVLDFENAKALANDLMSLEDTKLQLVQTFKRALPIGLKAEALRCYAESYWLAAINTIRPLVDTSEFEWACAIITSSVTEPSRRKPRIVPPERGSARPSLEPMTTTTLESGMSNATSYQKSQAWGELADTEMSAMDMDIASQSMLPAEPWTTWPLIEDSNDPYGRYSTFEEPLFSQNVPPETDASATFLSGLEDLSFATCNDFDASDILEAVQPELVPHNRQFSLMEEGTETLTGDCTEKGTEGKAVRQEVGQPSNSHGVFEQNPFDPFSNPSFVTREPLSHGLVGDEALFNLDDTGGT</sequence>
<proteinExistence type="predicted"/>
<dbReference type="EMBL" id="WVTA01000001">
    <property type="protein sequence ID" value="KAK3217101.1"/>
    <property type="molecule type" value="Genomic_DNA"/>
</dbReference>
<gene>
    <name evidence="2" type="ORF">GRF29_1g1938719</name>
</gene>
<protein>
    <submittedName>
        <fullName evidence="2">Uncharacterized protein</fullName>
    </submittedName>
</protein>
<reference evidence="2 3" key="1">
    <citation type="submission" date="2021-02" db="EMBL/GenBank/DDBJ databases">
        <title>Genome assembly of Pseudopithomyces chartarum.</title>
        <authorList>
            <person name="Jauregui R."/>
            <person name="Singh J."/>
            <person name="Voisey C."/>
        </authorList>
    </citation>
    <scope>NUCLEOTIDE SEQUENCE [LARGE SCALE GENOMIC DNA]</scope>
    <source>
        <strain evidence="2 3">AGR01</strain>
    </source>
</reference>
<accession>A0AAN6RMU2</accession>
<dbReference type="AlphaFoldDB" id="A0AAN6RMU2"/>
<dbReference type="Proteomes" id="UP001280581">
    <property type="component" value="Unassembled WGS sequence"/>
</dbReference>
<feature type="region of interest" description="Disordered" evidence="1">
    <location>
        <begin position="95"/>
        <end position="128"/>
    </location>
</feature>
<evidence type="ECO:0000313" key="3">
    <source>
        <dbReference type="Proteomes" id="UP001280581"/>
    </source>
</evidence>
<comment type="caution">
    <text evidence="2">The sequence shown here is derived from an EMBL/GenBank/DDBJ whole genome shotgun (WGS) entry which is preliminary data.</text>
</comment>